<proteinExistence type="predicted"/>
<reference evidence="1 2" key="1">
    <citation type="journal article" date="2014" name="Nature">
        <title>An environmental bacterial taxon with a large and distinct metabolic repertoire.</title>
        <authorList>
            <person name="Wilson M.C."/>
            <person name="Mori T."/>
            <person name="Ruckert C."/>
            <person name="Uria A.R."/>
            <person name="Helf M.J."/>
            <person name="Takada K."/>
            <person name="Gernert C."/>
            <person name="Steffens U.A."/>
            <person name="Heycke N."/>
            <person name="Schmitt S."/>
            <person name="Rinke C."/>
            <person name="Helfrich E.J."/>
            <person name="Brachmann A.O."/>
            <person name="Gurgui C."/>
            <person name="Wakimoto T."/>
            <person name="Kracht M."/>
            <person name="Crusemann M."/>
            <person name="Hentschel U."/>
            <person name="Abe I."/>
            <person name="Matsunaga S."/>
            <person name="Kalinowski J."/>
            <person name="Takeyama H."/>
            <person name="Piel J."/>
        </authorList>
    </citation>
    <scope>NUCLEOTIDE SEQUENCE [LARGE SCALE GENOMIC DNA]</scope>
    <source>
        <strain evidence="2">TSY1</strain>
    </source>
</reference>
<accession>W4LHE8</accession>
<evidence type="ECO:0000313" key="1">
    <source>
        <dbReference type="EMBL" id="ETW97402.1"/>
    </source>
</evidence>
<dbReference type="HOGENOM" id="CLU_074526_0_0_7"/>
<name>W4LHE8_ENTF1</name>
<dbReference type="EMBL" id="AZHW01000672">
    <property type="protein sequence ID" value="ETW97402.1"/>
    <property type="molecule type" value="Genomic_DNA"/>
</dbReference>
<protein>
    <submittedName>
        <fullName evidence="1">Uncharacterized protein</fullName>
    </submittedName>
</protein>
<sequence>MQGRNLTRNTVAVIVLSLALGTTVAAQGVYRDLQPGSFLVFPAFDITEDFITQLRITNTDPATSVQIQLNFVCPGSKQDLFCDALDRHLTLTPSGTAVIDVESSHPPCHRGYVTAFAENDLHQAISFNALIGSYHITRTNRRYYDEAEQAIAIQSVKPFQEVLGTSGTLQFGADPDPATQDYAALGTHLFTGFQAVDGRQELYGSELILLSLSTIVGADNPASLVVIDFWNEDEVAFSASWEFVCWTQVRVDAIDLNFLESNLGTPYGSMTIMPVPNCPVPGGCPPLIPFEPAVLGAIRGLGLTSKSVRNLYHDDLPRSGLYIAR</sequence>
<keyword evidence="2" id="KW-1185">Reference proteome</keyword>
<evidence type="ECO:0000313" key="2">
    <source>
        <dbReference type="Proteomes" id="UP000019141"/>
    </source>
</evidence>
<dbReference type="AlphaFoldDB" id="W4LHE8"/>
<comment type="caution">
    <text evidence="1">The sequence shown here is derived from an EMBL/GenBank/DDBJ whole genome shotgun (WGS) entry which is preliminary data.</text>
</comment>
<gene>
    <name evidence="1" type="ORF">ETSY1_22860</name>
</gene>
<dbReference type="Proteomes" id="UP000019141">
    <property type="component" value="Unassembled WGS sequence"/>
</dbReference>
<organism evidence="1 2">
    <name type="scientific">Entotheonella factor</name>
    <dbReference type="NCBI Taxonomy" id="1429438"/>
    <lineage>
        <taxon>Bacteria</taxon>
        <taxon>Pseudomonadati</taxon>
        <taxon>Nitrospinota/Tectimicrobiota group</taxon>
        <taxon>Candidatus Tectimicrobiota</taxon>
        <taxon>Candidatus Entotheonellia</taxon>
        <taxon>Candidatus Entotheonellales</taxon>
        <taxon>Candidatus Entotheonellaceae</taxon>
        <taxon>Candidatus Entotheonella</taxon>
    </lineage>
</organism>